<protein>
    <recommendedName>
        <fullName evidence="1">UPF0434 protein L0C25_19660</fullName>
    </recommendedName>
</protein>
<sequence length="65" mass="7493">MPIHPDLLAILACPHDRGPLVDVDGEFLYNPRLHRAYPIRDEVPILLVDEARDVDDAEHEQILQR</sequence>
<dbReference type="KEGG" id="sgrg:L0C25_19660"/>
<accession>A0AA46TGI8</accession>
<dbReference type="EMBL" id="CP094970">
    <property type="protein sequence ID" value="UYM04730.1"/>
    <property type="molecule type" value="Genomic_DNA"/>
</dbReference>
<name>A0AA46TGI8_9ACTN</name>
<organism evidence="2 3">
    <name type="scientific">Solicola gregarius</name>
    <dbReference type="NCBI Taxonomy" id="2908642"/>
    <lineage>
        <taxon>Bacteria</taxon>
        <taxon>Bacillati</taxon>
        <taxon>Actinomycetota</taxon>
        <taxon>Actinomycetes</taxon>
        <taxon>Propionibacteriales</taxon>
        <taxon>Nocardioidaceae</taxon>
        <taxon>Solicola</taxon>
    </lineage>
</organism>
<keyword evidence="3" id="KW-1185">Reference proteome</keyword>
<dbReference type="HAMAP" id="MF_01187">
    <property type="entry name" value="UPF0434"/>
    <property type="match status" value="1"/>
</dbReference>
<dbReference type="Gene3D" id="2.20.25.10">
    <property type="match status" value="1"/>
</dbReference>
<proteinExistence type="inferred from homology"/>
<dbReference type="Proteomes" id="UP001164390">
    <property type="component" value="Chromosome"/>
</dbReference>
<evidence type="ECO:0000313" key="3">
    <source>
        <dbReference type="Proteomes" id="UP001164390"/>
    </source>
</evidence>
<dbReference type="AlphaFoldDB" id="A0AA46TGI8"/>
<evidence type="ECO:0000256" key="1">
    <source>
        <dbReference type="HAMAP-Rule" id="MF_01187"/>
    </source>
</evidence>
<dbReference type="RefSeq" id="WP_271633488.1">
    <property type="nucleotide sequence ID" value="NZ_CP094970.1"/>
</dbReference>
<comment type="similarity">
    <text evidence="1">Belongs to the UPF0434 family.</text>
</comment>
<gene>
    <name evidence="2" type="ORF">L0C25_19660</name>
</gene>
<evidence type="ECO:0000313" key="2">
    <source>
        <dbReference type="EMBL" id="UYM04730.1"/>
    </source>
</evidence>
<dbReference type="InterPro" id="IPR005651">
    <property type="entry name" value="Trm112-like"/>
</dbReference>
<reference evidence="2" key="1">
    <citation type="submission" date="2022-01" db="EMBL/GenBank/DDBJ databases">
        <title>Nocardioidaceae gen. sp. A5X3R13.</title>
        <authorList>
            <person name="Lopez Marin M.A."/>
            <person name="Uhlik O."/>
        </authorList>
    </citation>
    <scope>NUCLEOTIDE SEQUENCE</scope>
    <source>
        <strain evidence="2">A5X3R13</strain>
    </source>
</reference>
<dbReference type="Pfam" id="PF03966">
    <property type="entry name" value="Trm112p"/>
    <property type="match status" value="1"/>
</dbReference>
<dbReference type="SUPFAM" id="SSF158997">
    <property type="entry name" value="Trm112p-like"/>
    <property type="match status" value="1"/>
</dbReference>